<dbReference type="Pfam" id="PF03551">
    <property type="entry name" value="PadR"/>
    <property type="match status" value="1"/>
</dbReference>
<gene>
    <name evidence="2" type="ORF">KAK10_03970</name>
</gene>
<dbReference type="RefSeq" id="WP_205144229.1">
    <property type="nucleotide sequence ID" value="NZ_JAFBDN010000026.1"/>
</dbReference>
<sequence length="192" mass="21870">MLTRLVVLGCLMQWPMSGYQIQLILQVSQTEQWAGILPGSVYHALKKLEKEGKVILKGTEKTGNRLKSIYEISPAGKDEFSKLLKEAWQKPCLHFPSNIYGAVSFLDGTQLKEVLPLIDKQVDMLKDELEEWNDGEIAKAKFCNAELPDYMKAIFENGRKHIELDIELLKKLQRTLPKEKLTGGFYGKSDNQ</sequence>
<comment type="caution">
    <text evidence="2">The sequence shown here is derived from an EMBL/GenBank/DDBJ whole genome shotgun (WGS) entry which is preliminary data.</text>
</comment>
<dbReference type="PANTHER" id="PTHR43252">
    <property type="entry name" value="TRANSCRIPTIONAL REGULATOR YQJI"/>
    <property type="match status" value="1"/>
</dbReference>
<dbReference type="InterPro" id="IPR005149">
    <property type="entry name" value="Tscrpt_reg_PadR_N"/>
</dbReference>
<keyword evidence="3" id="KW-1185">Reference proteome</keyword>
<organism evidence="2 3">
    <name type="scientific">Periweissella beninensis</name>
    <dbReference type="NCBI Taxonomy" id="504936"/>
    <lineage>
        <taxon>Bacteria</taxon>
        <taxon>Bacillati</taxon>
        <taxon>Bacillota</taxon>
        <taxon>Bacilli</taxon>
        <taxon>Lactobacillales</taxon>
        <taxon>Lactobacillaceae</taxon>
        <taxon>Periweissella</taxon>
    </lineage>
</organism>
<accession>A0ABT0VHK2</accession>
<feature type="domain" description="Transcription regulator PadR N-terminal" evidence="1">
    <location>
        <begin position="7"/>
        <end position="81"/>
    </location>
</feature>
<name>A0ABT0VHK2_9LACO</name>
<dbReference type="Gene3D" id="1.10.10.10">
    <property type="entry name" value="Winged helix-like DNA-binding domain superfamily/Winged helix DNA-binding domain"/>
    <property type="match status" value="1"/>
</dbReference>
<dbReference type="EMBL" id="JAGMVS010000049">
    <property type="protein sequence ID" value="MCM2437090.1"/>
    <property type="molecule type" value="Genomic_DNA"/>
</dbReference>
<evidence type="ECO:0000313" key="2">
    <source>
        <dbReference type="EMBL" id="MCM2437090.1"/>
    </source>
</evidence>
<evidence type="ECO:0000259" key="1">
    <source>
        <dbReference type="Pfam" id="PF03551"/>
    </source>
</evidence>
<proteinExistence type="predicted"/>
<dbReference type="Proteomes" id="UP001057481">
    <property type="component" value="Unassembled WGS sequence"/>
</dbReference>
<dbReference type="InterPro" id="IPR036390">
    <property type="entry name" value="WH_DNA-bd_sf"/>
</dbReference>
<protein>
    <submittedName>
        <fullName evidence="2">PadR family transcriptional regulator</fullName>
    </submittedName>
</protein>
<evidence type="ECO:0000313" key="3">
    <source>
        <dbReference type="Proteomes" id="UP001057481"/>
    </source>
</evidence>
<dbReference type="PANTHER" id="PTHR43252:SF2">
    <property type="entry name" value="TRANSCRIPTION REGULATOR, PADR-LIKE FAMILY"/>
    <property type="match status" value="1"/>
</dbReference>
<reference evidence="2" key="1">
    <citation type="submission" date="2021-04" db="EMBL/GenBank/DDBJ databases">
        <title>Taxonomic assessment of Weissella genus.</title>
        <authorList>
            <person name="Fanelli F."/>
            <person name="Chieffi D."/>
            <person name="Dell'Aquila A."/>
            <person name="Gyu-Sung C."/>
            <person name="Franz C.M.A.P."/>
            <person name="Fusco V."/>
        </authorList>
    </citation>
    <scope>NUCLEOTIDE SEQUENCE</scope>
    <source>
        <strain evidence="2">LMG 25373</strain>
    </source>
</reference>
<dbReference type="SUPFAM" id="SSF46785">
    <property type="entry name" value="Winged helix' DNA-binding domain"/>
    <property type="match status" value="1"/>
</dbReference>
<dbReference type="InterPro" id="IPR036388">
    <property type="entry name" value="WH-like_DNA-bd_sf"/>
</dbReference>